<dbReference type="OrthoDB" id="10045281at2759"/>
<dbReference type="Gene3D" id="3.90.176.10">
    <property type="entry name" value="Toxin ADP-ribosyltransferase, Chain A, domain 1"/>
    <property type="match status" value="1"/>
</dbReference>
<dbReference type="AlphaFoldDB" id="A0A816GDX5"/>
<dbReference type="SUPFAM" id="SSF56399">
    <property type="entry name" value="ADP-ribosylation"/>
    <property type="match status" value="1"/>
</dbReference>
<evidence type="ECO:0000313" key="2">
    <source>
        <dbReference type="EMBL" id="CAF1673960.1"/>
    </source>
</evidence>
<organism evidence="2 3">
    <name type="scientific">Rotaria magnacalcarata</name>
    <dbReference type="NCBI Taxonomy" id="392030"/>
    <lineage>
        <taxon>Eukaryota</taxon>
        <taxon>Metazoa</taxon>
        <taxon>Spiralia</taxon>
        <taxon>Gnathifera</taxon>
        <taxon>Rotifera</taxon>
        <taxon>Eurotatoria</taxon>
        <taxon>Bdelloidea</taxon>
        <taxon>Philodinida</taxon>
        <taxon>Philodinidae</taxon>
        <taxon>Rotaria</taxon>
    </lineage>
</organism>
<evidence type="ECO:0000313" key="3">
    <source>
        <dbReference type="Proteomes" id="UP000663834"/>
    </source>
</evidence>
<accession>A0A816GDX5</accession>
<evidence type="ECO:0000256" key="1">
    <source>
        <dbReference type="SAM" id="MobiDB-lite"/>
    </source>
</evidence>
<proteinExistence type="predicted"/>
<protein>
    <submittedName>
        <fullName evidence="2">Uncharacterized protein</fullName>
    </submittedName>
</protein>
<dbReference type="EMBL" id="CAJNOW010019622">
    <property type="protein sequence ID" value="CAF1673960.1"/>
    <property type="molecule type" value="Genomic_DNA"/>
</dbReference>
<comment type="caution">
    <text evidence="2">The sequence shown here is derived from an EMBL/GenBank/DDBJ whole genome shotgun (WGS) entry which is preliminary data.</text>
</comment>
<feature type="region of interest" description="Disordered" evidence="1">
    <location>
        <begin position="739"/>
        <end position="761"/>
    </location>
</feature>
<reference evidence="2" key="1">
    <citation type="submission" date="2021-02" db="EMBL/GenBank/DDBJ databases">
        <authorList>
            <person name="Nowell W R."/>
        </authorList>
    </citation>
    <scope>NUCLEOTIDE SEQUENCE</scope>
</reference>
<name>A0A816GDX5_9BILA</name>
<dbReference type="Proteomes" id="UP000663834">
    <property type="component" value="Unassembled WGS sequence"/>
</dbReference>
<sequence length="761" mass="89513">MAEKRSNESLTEDTVTPIPKKIKNDVITNILASETCESIEPTSLPSTLPKNDAAFDLELSRLDHYEIIWFNSDVDNPLKLNRLRKISDYVKFFDNIENCRDYIEIVATASDKSALFLVSSGPLAKKLVLAVHHLNSISSIHCLINAYSEEEWMTNDPKIKIHVALQPLLKSLLQNVDHYSKDHENQNIFDLTSNTTEQENTTDNIESWWPKLVYIIVHLPYPQDCFQRFLTIMRKYYSTNPSELRHIDQLELSYSSTTNRNPIQEYTKDTFLYRMVNRVLRQKNIQFMFLFAFFLRDLFQQLKYEHEKFLRTQLKNSKVTVYRGQIMSKTEIEKLKDSIGNMVTSSFMSTTFDPAMSEIYLGTSMPDDELQSILFEIELNLAEKSFPYADISTISWFPSESETLLMPGLEFKMTENSIYYNVERKIWLAKLELVSDTIEKVEDRMLEGFGERRKMRYYIDLLMETLTDFCSATTSLIETVFNQLMELFPREKWILAVKMSCLAQYNIERDFNYTLALPNWDQALKYWLEYQDDEELNADIAIGRIYYDIGTIYYFYIKHTGKARENFDLSIKHYQIAIKKGLTSSEQINIYEYLHEMYGKKLLISVIETDSHTDDDEVKEIQSMIIKYLELQLESMLKCYDINDKRISIAVEQLTSYYDQFDMYDEELCLSKKLLKLYRKDSSEKNSEKIVALLEKIISIYFVHKDDQETAMMYQSQLEERITGNDTQAADDFIIDYRQNGGEEVDPDDTEQPMRRWSTTD</sequence>
<gene>
    <name evidence="2" type="ORF">KQP761_LOCUS34899</name>
</gene>
<dbReference type="PROSITE" id="PS51996">
    <property type="entry name" value="TR_MART"/>
    <property type="match status" value="1"/>
</dbReference>